<evidence type="ECO:0000313" key="4">
    <source>
        <dbReference type="EMBL" id="EFJ43173.1"/>
    </source>
</evidence>
<reference evidence="4 5" key="1">
    <citation type="journal article" date="2010" name="Science">
        <title>Genomic analysis of organismal complexity in the multicellular green alga Volvox carteri.</title>
        <authorList>
            <person name="Prochnik S.E."/>
            <person name="Umen J."/>
            <person name="Nedelcu A.M."/>
            <person name="Hallmann A."/>
            <person name="Miller S.M."/>
            <person name="Nishii I."/>
            <person name="Ferris P."/>
            <person name="Kuo A."/>
            <person name="Mitros T."/>
            <person name="Fritz-Laylin L.K."/>
            <person name="Hellsten U."/>
            <person name="Chapman J."/>
            <person name="Simakov O."/>
            <person name="Rensing S.A."/>
            <person name="Terry A."/>
            <person name="Pangilinan J."/>
            <person name="Kapitonov V."/>
            <person name="Jurka J."/>
            <person name="Salamov A."/>
            <person name="Shapiro H."/>
            <person name="Schmutz J."/>
            <person name="Grimwood J."/>
            <person name="Lindquist E."/>
            <person name="Lucas S."/>
            <person name="Grigoriev I.V."/>
            <person name="Schmitt R."/>
            <person name="Kirk D."/>
            <person name="Rokhsar D.S."/>
        </authorList>
    </citation>
    <scope>NUCLEOTIDE SEQUENCE [LARGE SCALE GENOMIC DNA]</scope>
    <source>
        <strain evidence="5">f. Nagariensis / Eve</strain>
    </source>
</reference>
<dbReference type="GO" id="GO:0004674">
    <property type="term" value="F:protein serine/threonine kinase activity"/>
    <property type="evidence" value="ECO:0007669"/>
    <property type="project" value="TreeGrafter"/>
</dbReference>
<dbReference type="STRING" id="3068.D8UAW6"/>
<organism evidence="5">
    <name type="scientific">Volvox carteri f. nagariensis</name>
    <dbReference type="NCBI Taxonomy" id="3068"/>
    <lineage>
        <taxon>Eukaryota</taxon>
        <taxon>Viridiplantae</taxon>
        <taxon>Chlorophyta</taxon>
        <taxon>core chlorophytes</taxon>
        <taxon>Chlorophyceae</taxon>
        <taxon>CS clade</taxon>
        <taxon>Chlamydomonadales</taxon>
        <taxon>Volvocaceae</taxon>
        <taxon>Volvox</taxon>
    </lineage>
</organism>
<dbReference type="InterPro" id="IPR008266">
    <property type="entry name" value="Tyr_kinase_AS"/>
</dbReference>
<feature type="region of interest" description="Disordered" evidence="1">
    <location>
        <begin position="961"/>
        <end position="981"/>
    </location>
</feature>
<dbReference type="KEGG" id="vcn:VOLCADRAFT_119188"/>
<dbReference type="Gene3D" id="3.30.200.20">
    <property type="entry name" value="Phosphorylase Kinase, domain 1"/>
    <property type="match status" value="1"/>
</dbReference>
<dbReference type="EMBL" id="GL378375">
    <property type="protein sequence ID" value="EFJ43173.1"/>
    <property type="molecule type" value="Genomic_DNA"/>
</dbReference>
<protein>
    <recommendedName>
        <fullName evidence="3">Protein kinase domain-containing protein</fullName>
    </recommendedName>
</protein>
<dbReference type="PROSITE" id="PS00109">
    <property type="entry name" value="PROTEIN_KINASE_TYR"/>
    <property type="match status" value="1"/>
</dbReference>
<dbReference type="GO" id="GO:0005524">
    <property type="term" value="F:ATP binding"/>
    <property type="evidence" value="ECO:0007669"/>
    <property type="project" value="InterPro"/>
</dbReference>
<dbReference type="PROSITE" id="PS50011">
    <property type="entry name" value="PROTEIN_KINASE_DOM"/>
    <property type="match status" value="1"/>
</dbReference>
<keyword evidence="2" id="KW-1133">Transmembrane helix</keyword>
<feature type="compositionally biased region" description="Basic and acidic residues" evidence="1">
    <location>
        <begin position="14"/>
        <end position="25"/>
    </location>
</feature>
<keyword evidence="2" id="KW-0812">Transmembrane</keyword>
<feature type="compositionally biased region" description="Gly residues" evidence="1">
    <location>
        <begin position="1069"/>
        <end position="1080"/>
    </location>
</feature>
<feature type="region of interest" description="Disordered" evidence="1">
    <location>
        <begin position="902"/>
        <end position="925"/>
    </location>
</feature>
<dbReference type="InterPro" id="IPR001245">
    <property type="entry name" value="Ser-Thr/Tyr_kinase_cat_dom"/>
</dbReference>
<evidence type="ECO:0000256" key="1">
    <source>
        <dbReference type="SAM" id="MobiDB-lite"/>
    </source>
</evidence>
<accession>D8UAW6</accession>
<feature type="region of interest" description="Disordered" evidence="1">
    <location>
        <begin position="1047"/>
        <end position="1090"/>
    </location>
</feature>
<dbReference type="Pfam" id="PF07714">
    <property type="entry name" value="PK_Tyr_Ser-Thr"/>
    <property type="match status" value="1"/>
</dbReference>
<keyword evidence="5" id="KW-1185">Reference proteome</keyword>
<keyword evidence="2" id="KW-0472">Membrane</keyword>
<sequence>MSTRGGVRGRGRGRGRDRGHTRGERASQPASPVPVLPCILDQARSLRHDVVAIQEEVLTRVGIPHAPIAGPQTTALGLIPIPPLSLKESGGGVVLEGQGPETVWDASLQPLTADPTAANVTLRRATLRNALLVAPTSTVPIALVTNGAYVGPWFLEDLTIYVSSCNDFEVFANMTCDLQPAAWIRSNGWSVTVGFFSGGGFTSSNVTIACDPTTSFNVSATAGAATTFPNSSSTAAARPPACVTLTAGSPDELLSILSYTAVHPSGNGSIVFPPAPSRLHVTLTANVSLDPKAWLARRPVLTRPLTTISSVDCRLLTAINLNGGISLISVEGGAVLRLLCLELSNLATDTLGKNMPRSLLTAAVWAVDVDIPKRSRLILENTTLVLTKDEFKWQSYYMAQALTNSAVYGNITTVLASFQGIALPSQLLWVKVASPHTLWLNAILTIVPHVYNTTVPNSFIMRYLGLSIYLTDLLMVYSCNDLLNAVRNCSVANGCVAATGGGVVPAPSPRVLVLGANISIGPCWPPGGVSVAFPGSSLMVMGLPDVATTLDLAGRSDVFDLLLLDNVSIVVPAVELEQYDKMRSGNGAVMPYFSPLSVYIGASSLSAVQPSVSAPSYNTSSTAGDSDPRVLASLAFDLLLLPGLRGADITFLVWAGQYGNWSAAAYDAVGGNGSGGGGAAASSGSSGLRGWRAAVLAAMLGLAIVAAAVAAVVLSVKHSRALHGVKSAKGKQRGDLEAGEVIKTEPTAALCRTGGGGGDNAGGDATAGAEPRRPLYDSFDDPAFELDLVRGAKLSSDDVADILDRVNAEAAEFNIVMTEICGSGAFGVVYGGTWHGLKVAIKTMVFSESAPALVAGHAARQQCIREAAFCCTMHHPNVVATHHYYLRSTKRHTMFDDILQQQTEDSTSEEHQDRRGGGHRTSPLLPFPLAEALRTTASQSPGHGAAAAGKAGAADPAAVAADEGCRAENPPGAAAGTTAAGTTAPVARVIGPARRSFDKRGGLPRYRPTLTKTAITDWRLYLIQEYCDGGTLRQAVDQGKLFRHSGMECRPRDKSSGGGLARSPAACRGGDGGGDGGGNGRRTAAAAEHADSLDEVQTLMIIGRQGRLVRDEFPGMTNVGGTTENDGAATVAVPYTSAGGGGADAADAAVDTAAPTVELLSLVENGSIANNKAAEPSEAAVAAVVETPTGAPQTDLECPHSPLTATLDSNIIGTTVTNATAYSTICASTLISSGCGTLGDVHCLPPPPSLPDVLPAAAAAAATVAAQPRPAEPALAPDEALPADLFLVIHTALGIASGVAYLHSRNIIHGDLSANNVLLLKTKNENIPVVAKLSDFGLSMRLEHGQDHLKNVSALSLLFRPVHVHVHVHAHALVFCTCTYRAKCIARYSTLAAAAAAAIAHARVHHGTPYYQSPEVAEHGTCSLAADVYSLGVLLWELYHGTPPWRLKKHKARKPAKLPANGDGAAVSAAAEAAAADGNRGVTAKAIDGDQWNDRLRACDVLEISPSCPERYARVLRRCLSPNPRDRPSARAVVKALLRMERSQAAAAVGDKLRMDAALLLEDFDAAAAAVAAAVARVTAAPTVAGAPASAGAAAAVAAAAAAGTASGSLLPVLDQSLQLGTTAEATAAVAR</sequence>
<dbReference type="RefSeq" id="XP_002955748.1">
    <property type="nucleotide sequence ID" value="XM_002955702.1"/>
</dbReference>
<dbReference type="InterPro" id="IPR051681">
    <property type="entry name" value="Ser/Thr_Kinases-Pseudokinases"/>
</dbReference>
<dbReference type="PANTHER" id="PTHR44329:SF214">
    <property type="entry name" value="PROTEIN KINASE DOMAIN-CONTAINING PROTEIN"/>
    <property type="match status" value="1"/>
</dbReference>
<dbReference type="InterPro" id="IPR000719">
    <property type="entry name" value="Prot_kinase_dom"/>
</dbReference>
<feature type="region of interest" description="Disordered" evidence="1">
    <location>
        <begin position="1"/>
        <end position="33"/>
    </location>
</feature>
<evidence type="ECO:0000256" key="2">
    <source>
        <dbReference type="SAM" id="Phobius"/>
    </source>
</evidence>
<dbReference type="InParanoid" id="D8UAW6"/>
<feature type="domain" description="Protein kinase" evidence="3">
    <location>
        <begin position="815"/>
        <end position="1540"/>
    </location>
</feature>
<gene>
    <name evidence="4" type="ORF">VOLCADRAFT_119188</name>
</gene>
<dbReference type="GeneID" id="9614585"/>
<dbReference type="OrthoDB" id="540525at2759"/>
<dbReference type="Pfam" id="PF00069">
    <property type="entry name" value="Pkinase"/>
    <property type="match status" value="1"/>
</dbReference>
<name>D8UAW6_VOLCA</name>
<evidence type="ECO:0000313" key="5">
    <source>
        <dbReference type="Proteomes" id="UP000001058"/>
    </source>
</evidence>
<dbReference type="Gene3D" id="1.10.510.10">
    <property type="entry name" value="Transferase(Phosphotransferase) domain 1"/>
    <property type="match status" value="1"/>
</dbReference>
<dbReference type="SUPFAM" id="SSF56112">
    <property type="entry name" value="Protein kinase-like (PK-like)"/>
    <property type="match status" value="1"/>
</dbReference>
<feature type="transmembrane region" description="Helical" evidence="2">
    <location>
        <begin position="693"/>
        <end position="716"/>
    </location>
</feature>
<dbReference type="Proteomes" id="UP000001058">
    <property type="component" value="Unassembled WGS sequence"/>
</dbReference>
<dbReference type="InterPro" id="IPR011009">
    <property type="entry name" value="Kinase-like_dom_sf"/>
</dbReference>
<evidence type="ECO:0000259" key="3">
    <source>
        <dbReference type="PROSITE" id="PS50011"/>
    </source>
</evidence>
<feature type="compositionally biased region" description="Low complexity" evidence="1">
    <location>
        <begin position="970"/>
        <end position="981"/>
    </location>
</feature>
<dbReference type="PANTHER" id="PTHR44329">
    <property type="entry name" value="SERINE/THREONINE-PROTEIN KINASE TNNI3K-RELATED"/>
    <property type="match status" value="1"/>
</dbReference>
<proteinExistence type="predicted"/>
<dbReference type="eggNOG" id="KOG0192">
    <property type="taxonomic scope" value="Eukaryota"/>
</dbReference>